<sequence length="236" mass="27005">MTLTSNSIRSLLEIKDPNIKIDDIFDSFIHHTKVRIIKACLIIHQRRCPLCGFEDLVHNGHYTSTITYTSDNASHPIFIRLAKQRLKCKNCGHTIMAKTPLVNKYCNISNRTKAKIIMNLQDDRTQKCVAVDNNVSPSTVGRLIDDYRELYPVFPEQLPKHLAFDEFHVVHHQLHFICIDGGGNTHRIIKILPDRLAEALFSYQYDQLSKPMATVIKHLEIVLNAAENEQSNGPDH</sequence>
<evidence type="ECO:0000259" key="1">
    <source>
        <dbReference type="Pfam" id="PF13542"/>
    </source>
</evidence>
<proteinExistence type="predicted"/>
<accession>C7XXP1</accession>
<dbReference type="HOGENOM" id="CLU_041900_4_1_9"/>
<protein>
    <submittedName>
        <fullName evidence="2">Transposase</fullName>
    </submittedName>
</protein>
<dbReference type="AlphaFoldDB" id="C7XXP1"/>
<dbReference type="STRING" id="575594.HMPREF0501_01455"/>
<dbReference type="eggNOG" id="COG3464">
    <property type="taxonomic scope" value="Bacteria"/>
</dbReference>
<dbReference type="Pfam" id="PF13542">
    <property type="entry name" value="HTH_Tnp_ISL3"/>
    <property type="match status" value="1"/>
</dbReference>
<dbReference type="EMBL" id="GG698806">
    <property type="protein sequence ID" value="EEU29661.1"/>
    <property type="molecule type" value="Genomic_DNA"/>
</dbReference>
<dbReference type="PANTHER" id="PTHR33498:SF1">
    <property type="entry name" value="TRANSPOSASE FOR INSERTION SEQUENCE ELEMENT IS1557"/>
    <property type="match status" value="1"/>
</dbReference>
<gene>
    <name evidence="2" type="ORF">HMPREF0501_01455</name>
</gene>
<evidence type="ECO:0000313" key="2">
    <source>
        <dbReference type="EMBL" id="EEU29661.1"/>
    </source>
</evidence>
<dbReference type="RefSeq" id="WP_006917394.1">
    <property type="nucleotide sequence ID" value="NZ_GG698806.1"/>
</dbReference>
<organism evidence="2 3">
    <name type="scientific">Limosilactobacillus coleohominis 101-4-CHN</name>
    <dbReference type="NCBI Taxonomy" id="575594"/>
    <lineage>
        <taxon>Bacteria</taxon>
        <taxon>Bacillati</taxon>
        <taxon>Bacillota</taxon>
        <taxon>Bacilli</taxon>
        <taxon>Lactobacillales</taxon>
        <taxon>Lactobacillaceae</taxon>
        <taxon>Limosilactobacillus</taxon>
    </lineage>
</organism>
<reference evidence="2 3" key="1">
    <citation type="submission" date="2009-06" db="EMBL/GenBank/DDBJ databases">
        <title>The Genome Sequence of Lactobacillus coleohominis strain 101-4-CHN.</title>
        <authorList>
            <consortium name="The Broad Institute Genome Sequencing Platform"/>
            <person name="Ward D."/>
            <person name="Young S.K."/>
            <person name="Zeng Q."/>
            <person name="Koehrsen M."/>
            <person name="Alvarado L."/>
            <person name="Berlin A."/>
            <person name="Borenstein D."/>
            <person name="Chen Z."/>
            <person name="Engels R."/>
            <person name="Freedman E."/>
            <person name="Gellesch M."/>
            <person name="Goldberg J."/>
            <person name="Griggs A."/>
            <person name="Gujja S."/>
            <person name="Heiman D."/>
            <person name="Hepburn T."/>
            <person name="Howarth C."/>
            <person name="Jen D."/>
            <person name="Larson L."/>
            <person name="Lewis B."/>
            <person name="Mehta T."/>
            <person name="Park D."/>
            <person name="Pearson M."/>
            <person name="Roberts A."/>
            <person name="Saif S."/>
            <person name="Shea T."/>
            <person name="Shenoy N."/>
            <person name="Sisk P."/>
            <person name="Stolte C."/>
            <person name="Sykes S."/>
            <person name="Walk T."/>
            <person name="White J."/>
            <person name="Yandava C."/>
            <person name="Liu Y."/>
            <person name="Xu Q."/>
            <person name="Lander E."/>
            <person name="Nusbaum C."/>
            <person name="Galagan J."/>
            <person name="Birren B."/>
        </authorList>
    </citation>
    <scope>NUCLEOTIDE SEQUENCE [LARGE SCALE GENOMIC DNA]</scope>
    <source>
        <strain evidence="2 3">101-4-CHN</strain>
    </source>
</reference>
<evidence type="ECO:0000313" key="3">
    <source>
        <dbReference type="Proteomes" id="UP000003987"/>
    </source>
</evidence>
<dbReference type="Proteomes" id="UP000003987">
    <property type="component" value="Unassembled WGS sequence"/>
</dbReference>
<name>C7XXP1_9LACO</name>
<feature type="domain" description="Transposase IS204/IS1001/IS1096/IS1165 helix-turn-helix" evidence="1">
    <location>
        <begin position="98"/>
        <end position="147"/>
    </location>
</feature>
<dbReference type="PANTHER" id="PTHR33498">
    <property type="entry name" value="TRANSPOSASE FOR INSERTION SEQUENCE ELEMENT IS1557"/>
    <property type="match status" value="1"/>
</dbReference>
<keyword evidence="3" id="KW-1185">Reference proteome</keyword>
<dbReference type="InterPro" id="IPR047951">
    <property type="entry name" value="Transpos_ISL3"/>
</dbReference>
<dbReference type="InterPro" id="IPR032877">
    <property type="entry name" value="Transposase_HTH"/>
</dbReference>